<organism evidence="9 10">
    <name type="scientific">Rhodovulum imhoffii</name>
    <dbReference type="NCBI Taxonomy" id="365340"/>
    <lineage>
        <taxon>Bacteria</taxon>
        <taxon>Pseudomonadati</taxon>
        <taxon>Pseudomonadota</taxon>
        <taxon>Alphaproteobacteria</taxon>
        <taxon>Rhodobacterales</taxon>
        <taxon>Paracoccaceae</taxon>
        <taxon>Rhodovulum</taxon>
    </lineage>
</organism>
<dbReference type="InterPro" id="IPR010980">
    <property type="entry name" value="Cyt_c/b562"/>
</dbReference>
<dbReference type="RefSeq" id="WP_107890920.1">
    <property type="nucleotide sequence ID" value="NZ_NHSI01000018.1"/>
</dbReference>
<keyword evidence="3 6" id="KW-0479">Metal-binding</keyword>
<dbReference type="SUPFAM" id="SSF47175">
    <property type="entry name" value="Cytochromes"/>
    <property type="match status" value="1"/>
</dbReference>
<dbReference type="GO" id="GO:0009055">
    <property type="term" value="F:electron transfer activity"/>
    <property type="evidence" value="ECO:0007669"/>
    <property type="project" value="InterPro"/>
</dbReference>
<evidence type="ECO:0000256" key="5">
    <source>
        <dbReference type="ARBA" id="ARBA00023004"/>
    </source>
</evidence>
<evidence type="ECO:0000256" key="3">
    <source>
        <dbReference type="ARBA" id="ARBA00022723"/>
    </source>
</evidence>
<comment type="caution">
    <text evidence="9">The sequence shown here is derived from an EMBL/GenBank/DDBJ whole genome shotgun (WGS) entry which is preliminary data.</text>
</comment>
<dbReference type="Gene3D" id="1.20.120.10">
    <property type="entry name" value="Cytochrome c/b562"/>
    <property type="match status" value="1"/>
</dbReference>
<gene>
    <name evidence="9" type="ORF">C8N32_102172</name>
</gene>
<feature type="binding site" description="covalent" evidence="7">
    <location>
        <position position="142"/>
    </location>
    <ligand>
        <name>heme c</name>
        <dbReference type="ChEBI" id="CHEBI:61717"/>
    </ligand>
</feature>
<dbReference type="AlphaFoldDB" id="A0A2T5BVR9"/>
<dbReference type="PIRSF" id="PIRSF000027">
    <property type="entry name" value="Cytc_c_prime"/>
    <property type="match status" value="1"/>
</dbReference>
<accession>A0A2T5BVR9</accession>
<keyword evidence="5 6" id="KW-0408">Iron</keyword>
<evidence type="ECO:0000313" key="10">
    <source>
        <dbReference type="Proteomes" id="UP000243859"/>
    </source>
</evidence>
<feature type="binding site" description="covalent" evidence="7">
    <location>
        <position position="139"/>
    </location>
    <ligand>
        <name>heme c</name>
        <dbReference type="ChEBI" id="CHEBI:61717"/>
    </ligand>
</feature>
<feature type="chain" id="PRO_5015563346" evidence="8">
    <location>
        <begin position="20"/>
        <end position="151"/>
    </location>
</feature>
<dbReference type="Pfam" id="PF01322">
    <property type="entry name" value="Cytochrom_C_2"/>
    <property type="match status" value="1"/>
</dbReference>
<evidence type="ECO:0000256" key="7">
    <source>
        <dbReference type="PIRSR" id="PIRSR000027-2"/>
    </source>
</evidence>
<evidence type="ECO:0000256" key="6">
    <source>
        <dbReference type="PIRSR" id="PIRSR000027-1"/>
    </source>
</evidence>
<dbReference type="EMBL" id="QAAA01000002">
    <property type="protein sequence ID" value="PTN03645.1"/>
    <property type="molecule type" value="Genomic_DNA"/>
</dbReference>
<dbReference type="InterPro" id="IPR002321">
    <property type="entry name" value="Cyt_c_II"/>
</dbReference>
<name>A0A2T5BVR9_9RHOB</name>
<reference evidence="9 10" key="1">
    <citation type="submission" date="2018-04" db="EMBL/GenBank/DDBJ databases">
        <title>Genomic Encyclopedia of Archaeal and Bacterial Type Strains, Phase II (KMG-II): from individual species to whole genera.</title>
        <authorList>
            <person name="Goeker M."/>
        </authorList>
    </citation>
    <scope>NUCLEOTIDE SEQUENCE [LARGE SCALE GENOMIC DNA]</scope>
    <source>
        <strain evidence="9 10">DSM 18064</strain>
    </source>
</reference>
<keyword evidence="2 7" id="KW-0349">Heme</keyword>
<dbReference type="OrthoDB" id="7596534at2"/>
<dbReference type="PROSITE" id="PS51009">
    <property type="entry name" value="CYTCII"/>
    <property type="match status" value="1"/>
</dbReference>
<sequence>MRKILMASALIALPLTAFAAPAEDVAEARKGFYKLLGIEMDGLVSMVKGETEYSAEKAQGHAADIKTLTQYNMGDIYAPGTSNADLPGKTRALPAIWEDGAGVQEKGMAFVKAVENLNAVAVDGKDELAKAVQQLGGACKACHDDYRAKDF</sequence>
<feature type="signal peptide" evidence="8">
    <location>
        <begin position="1"/>
        <end position="19"/>
    </location>
</feature>
<comment type="PTM">
    <text evidence="7">Binds 1 heme group per subunit.</text>
</comment>
<dbReference type="GO" id="GO:0020037">
    <property type="term" value="F:heme binding"/>
    <property type="evidence" value="ECO:0007669"/>
    <property type="project" value="InterPro"/>
</dbReference>
<evidence type="ECO:0000256" key="1">
    <source>
        <dbReference type="ARBA" id="ARBA00022448"/>
    </source>
</evidence>
<feature type="binding site" description="axial binding residue" evidence="6">
    <location>
        <position position="143"/>
    </location>
    <ligand>
        <name>heme c</name>
        <dbReference type="ChEBI" id="CHEBI:61717"/>
    </ligand>
    <ligandPart>
        <name>Fe</name>
        <dbReference type="ChEBI" id="CHEBI:18248"/>
    </ligandPart>
</feature>
<proteinExistence type="predicted"/>
<keyword evidence="1" id="KW-0813">Transport</keyword>
<keyword evidence="8" id="KW-0732">Signal</keyword>
<evidence type="ECO:0000256" key="2">
    <source>
        <dbReference type="ARBA" id="ARBA00022617"/>
    </source>
</evidence>
<keyword evidence="10" id="KW-1185">Reference proteome</keyword>
<dbReference type="GO" id="GO:0005506">
    <property type="term" value="F:iron ion binding"/>
    <property type="evidence" value="ECO:0007669"/>
    <property type="project" value="InterPro"/>
</dbReference>
<evidence type="ECO:0000313" key="9">
    <source>
        <dbReference type="EMBL" id="PTN03645.1"/>
    </source>
</evidence>
<evidence type="ECO:0000256" key="4">
    <source>
        <dbReference type="ARBA" id="ARBA00022982"/>
    </source>
</evidence>
<keyword evidence="4" id="KW-0249">Electron transport</keyword>
<dbReference type="GO" id="GO:0042597">
    <property type="term" value="C:periplasmic space"/>
    <property type="evidence" value="ECO:0007669"/>
    <property type="project" value="InterPro"/>
</dbReference>
<dbReference type="InterPro" id="IPR012127">
    <property type="entry name" value="Cyt_c_prime"/>
</dbReference>
<evidence type="ECO:0000256" key="8">
    <source>
        <dbReference type="SAM" id="SignalP"/>
    </source>
</evidence>
<dbReference type="GO" id="GO:0022900">
    <property type="term" value="P:electron transport chain"/>
    <property type="evidence" value="ECO:0007669"/>
    <property type="project" value="InterPro"/>
</dbReference>
<dbReference type="Proteomes" id="UP000243859">
    <property type="component" value="Unassembled WGS sequence"/>
</dbReference>
<protein>
    <submittedName>
        <fullName evidence="9">Cytochrome c556</fullName>
    </submittedName>
</protein>